<gene>
    <name evidence="1" type="ORF">CLUMA_CG004669</name>
</gene>
<accession>A0A1J1HUD6</accession>
<sequence length="61" mass="7640">MFHEFLFPFFCFFESFHLHFSHIASEWDFYQDITATSLNQQLLHSPQYFRCLFVTFFLLRY</sequence>
<keyword evidence="2" id="KW-1185">Reference proteome</keyword>
<proteinExistence type="predicted"/>
<dbReference type="AlphaFoldDB" id="A0A1J1HUD6"/>
<reference evidence="1 2" key="1">
    <citation type="submission" date="2015-04" db="EMBL/GenBank/DDBJ databases">
        <authorList>
            <person name="Syromyatnikov M.Y."/>
            <person name="Popov V.N."/>
        </authorList>
    </citation>
    <scope>NUCLEOTIDE SEQUENCE [LARGE SCALE GENOMIC DNA]</scope>
</reference>
<evidence type="ECO:0000313" key="2">
    <source>
        <dbReference type="Proteomes" id="UP000183832"/>
    </source>
</evidence>
<dbReference type="EMBL" id="CVRI01000020">
    <property type="protein sequence ID" value="CRK90980.1"/>
    <property type="molecule type" value="Genomic_DNA"/>
</dbReference>
<name>A0A1J1HUD6_9DIPT</name>
<evidence type="ECO:0000313" key="1">
    <source>
        <dbReference type="EMBL" id="CRK90980.1"/>
    </source>
</evidence>
<protein>
    <submittedName>
        <fullName evidence="1">CLUMA_CG004669, isoform A</fullName>
    </submittedName>
</protein>
<dbReference type="Proteomes" id="UP000183832">
    <property type="component" value="Unassembled WGS sequence"/>
</dbReference>
<organism evidence="1 2">
    <name type="scientific">Clunio marinus</name>
    <dbReference type="NCBI Taxonomy" id="568069"/>
    <lineage>
        <taxon>Eukaryota</taxon>
        <taxon>Metazoa</taxon>
        <taxon>Ecdysozoa</taxon>
        <taxon>Arthropoda</taxon>
        <taxon>Hexapoda</taxon>
        <taxon>Insecta</taxon>
        <taxon>Pterygota</taxon>
        <taxon>Neoptera</taxon>
        <taxon>Endopterygota</taxon>
        <taxon>Diptera</taxon>
        <taxon>Nematocera</taxon>
        <taxon>Chironomoidea</taxon>
        <taxon>Chironomidae</taxon>
        <taxon>Clunio</taxon>
    </lineage>
</organism>